<dbReference type="Proteomes" id="UP001066276">
    <property type="component" value="Chromosome 6"/>
</dbReference>
<reference evidence="1" key="1">
    <citation type="journal article" date="2022" name="bioRxiv">
        <title>Sequencing and chromosome-scale assembly of the giantPleurodeles waltlgenome.</title>
        <authorList>
            <person name="Brown T."/>
            <person name="Elewa A."/>
            <person name="Iarovenko S."/>
            <person name="Subramanian E."/>
            <person name="Araus A.J."/>
            <person name="Petzold A."/>
            <person name="Susuki M."/>
            <person name="Suzuki K.-i.T."/>
            <person name="Hayashi T."/>
            <person name="Toyoda A."/>
            <person name="Oliveira C."/>
            <person name="Osipova E."/>
            <person name="Leigh N.D."/>
            <person name="Simon A."/>
            <person name="Yun M.H."/>
        </authorList>
    </citation>
    <scope>NUCLEOTIDE SEQUENCE</scope>
    <source>
        <strain evidence="1">20211129_DDA</strain>
        <tissue evidence="1">Liver</tissue>
    </source>
</reference>
<proteinExistence type="predicted"/>
<accession>A0AAV7QVX5</accession>
<protein>
    <submittedName>
        <fullName evidence="1">Uncharacterized protein</fullName>
    </submittedName>
</protein>
<gene>
    <name evidence="1" type="ORF">NDU88_010437</name>
</gene>
<dbReference type="EMBL" id="JANPWB010000010">
    <property type="protein sequence ID" value="KAJ1144135.1"/>
    <property type="molecule type" value="Genomic_DNA"/>
</dbReference>
<organism evidence="1 2">
    <name type="scientific">Pleurodeles waltl</name>
    <name type="common">Iberian ribbed newt</name>
    <dbReference type="NCBI Taxonomy" id="8319"/>
    <lineage>
        <taxon>Eukaryota</taxon>
        <taxon>Metazoa</taxon>
        <taxon>Chordata</taxon>
        <taxon>Craniata</taxon>
        <taxon>Vertebrata</taxon>
        <taxon>Euteleostomi</taxon>
        <taxon>Amphibia</taxon>
        <taxon>Batrachia</taxon>
        <taxon>Caudata</taxon>
        <taxon>Salamandroidea</taxon>
        <taxon>Salamandridae</taxon>
        <taxon>Pleurodelinae</taxon>
        <taxon>Pleurodeles</taxon>
    </lineage>
</organism>
<sequence length="95" mass="10510">MPKSRKGEDVVGIRIDTAAGKNECFCLRIPSGGEGSQEHEQKECADRTSGISVHAARTGLCVNRESCAVLEERVLCSVWAKAQQDVLRHTQRREE</sequence>
<comment type="caution">
    <text evidence="1">The sequence shown here is derived from an EMBL/GenBank/DDBJ whole genome shotgun (WGS) entry which is preliminary data.</text>
</comment>
<keyword evidence="2" id="KW-1185">Reference proteome</keyword>
<dbReference type="AlphaFoldDB" id="A0AAV7QVX5"/>
<evidence type="ECO:0000313" key="2">
    <source>
        <dbReference type="Proteomes" id="UP001066276"/>
    </source>
</evidence>
<evidence type="ECO:0000313" key="1">
    <source>
        <dbReference type="EMBL" id="KAJ1144135.1"/>
    </source>
</evidence>
<name>A0AAV7QVX5_PLEWA</name>